<evidence type="ECO:0000259" key="2">
    <source>
        <dbReference type="SMART" id="SM00089"/>
    </source>
</evidence>
<dbReference type="EMBL" id="LSNE01000015">
    <property type="protein sequence ID" value="KXI27057.1"/>
    <property type="molecule type" value="Genomic_DNA"/>
</dbReference>
<dbReference type="SMART" id="SM00089">
    <property type="entry name" value="PKD"/>
    <property type="match status" value="2"/>
</dbReference>
<proteinExistence type="predicted"/>
<name>A0A148KL83_9ALTE</name>
<dbReference type="RefSeq" id="WP_068381303.1">
    <property type="nucleotide sequence ID" value="NZ_LSNE01000015.1"/>
</dbReference>
<evidence type="ECO:0000313" key="4">
    <source>
        <dbReference type="Proteomes" id="UP000070299"/>
    </source>
</evidence>
<dbReference type="InterPro" id="IPR035986">
    <property type="entry name" value="PKD_dom_sf"/>
</dbReference>
<dbReference type="STRING" id="1799789.AX660_01315"/>
<accession>A0A148KL83</accession>
<dbReference type="PANTHER" id="PTHR46182">
    <property type="entry name" value="FI19480P1"/>
    <property type="match status" value="1"/>
</dbReference>
<evidence type="ECO:0000313" key="3">
    <source>
        <dbReference type="EMBL" id="KXI27057.1"/>
    </source>
</evidence>
<dbReference type="SUPFAM" id="SSF49299">
    <property type="entry name" value="PKD domain"/>
    <property type="match status" value="1"/>
</dbReference>
<dbReference type="Gene3D" id="2.60.40.10">
    <property type="entry name" value="Immunoglobulins"/>
    <property type="match status" value="1"/>
</dbReference>
<dbReference type="CDD" id="cd00146">
    <property type="entry name" value="PKD"/>
    <property type="match status" value="2"/>
</dbReference>
<dbReference type="AlphaFoldDB" id="A0A148KL83"/>
<sequence length="835" mass="90547">MSKLSFLIFTCLFLTSCGGGGSDSSGNSGGSNPPANKIPTVSAGNDQTVDEQTNVTLSGTAADSDGTISSYSWTQTGGTTVTLGNNTTASASFTAPDINADETLTFKLTVTDNGGAKANDSISIIVKRVNELPTVNAGNDQTVDEQTSVTLTGSAADSDGSVASYSWTQTAGTTVTLNNANTATAGFTAPEINSNETLTFQLTVSDNDGASTSDHVDINILTLVANTVNKTIYNNSKVILSVNEVDTTGVEINDSDTSFLWTQTSGETVEIENPNAMITSFTAPNVESNLSFKLKASDNKGNDSEGSVTISVKAKDWISCPEVSKADTVNLKGLWRNTNILVGTWTSFWDDEDGYVESEVNATFCQNGTLLRQVKGEDTISNNARWLIDDFGGLHIFEIDKQPNYDPNLVENRKWADLIYEVSSSILISTCGDSNGDLLNETGGYNDCSQDDVWGNLKQVSAVPLTEKLFDPKYLDGYWLSLNSTKRVIHCKLDQGECIYLNASLNRFGLINMPSTIGLPSFVNLVSEGDMLYGQSRWMKFELDTSEFINWLWPDNTIALTSENSFISYTNNEPGSVLDGLNIVTPGDLASEYVRINEDDSFSIEQIWDNTNKDISVGFNVEVPGTYRFLNTASGNMYLVDITNNIVLNLFETGTTEKSIDLNSGRHILYPDFSQTFTPFVTQTTIAPQSPSNSVGSIVSDKYASAELASCNFGYISQCPVGVQCSLGTICYVPTLKGIWSRDDGRTVECLSDLGPCVYKSLGSDLSKINNMPNILGLPMLTNITLKGGTYYTAEARLINHRTYDFDSFEWGESFIDLMEANKFKTGSGIYTKQE</sequence>
<protein>
    <recommendedName>
        <fullName evidence="2">PKD/Chitinase domain-containing protein</fullName>
    </recommendedName>
</protein>
<feature type="domain" description="PKD/Chitinase" evidence="2">
    <location>
        <begin position="132"/>
        <end position="223"/>
    </location>
</feature>
<gene>
    <name evidence="3" type="ORF">AX660_01315</name>
</gene>
<reference evidence="4" key="1">
    <citation type="submission" date="2016-02" db="EMBL/GenBank/DDBJ databases">
        <authorList>
            <person name="Schultz-Johansen M."/>
            <person name="Glaring M.A."/>
            <person name="Bech P.K."/>
            <person name="Stougaard P."/>
        </authorList>
    </citation>
    <scope>NUCLEOTIDE SEQUENCE [LARGE SCALE GENOMIC DNA]</scope>
    <source>
        <strain evidence="4">S66</strain>
    </source>
</reference>
<dbReference type="InterPro" id="IPR013783">
    <property type="entry name" value="Ig-like_fold"/>
</dbReference>
<dbReference type="InterPro" id="IPR029865">
    <property type="entry name" value="KIAA0319-like"/>
</dbReference>
<evidence type="ECO:0000256" key="1">
    <source>
        <dbReference type="SAM" id="MobiDB-lite"/>
    </source>
</evidence>
<dbReference type="Proteomes" id="UP000070299">
    <property type="component" value="Unassembled WGS sequence"/>
</dbReference>
<dbReference type="PROSITE" id="PS51257">
    <property type="entry name" value="PROKAR_LIPOPROTEIN"/>
    <property type="match status" value="1"/>
</dbReference>
<dbReference type="InterPro" id="IPR022409">
    <property type="entry name" value="PKD/Chitinase_dom"/>
</dbReference>
<dbReference type="PANTHER" id="PTHR46182:SF2">
    <property type="entry name" value="FI19480P1"/>
    <property type="match status" value="1"/>
</dbReference>
<dbReference type="GO" id="GO:0016020">
    <property type="term" value="C:membrane"/>
    <property type="evidence" value="ECO:0007669"/>
    <property type="project" value="TreeGrafter"/>
</dbReference>
<dbReference type="GO" id="GO:0031410">
    <property type="term" value="C:cytoplasmic vesicle"/>
    <property type="evidence" value="ECO:0007669"/>
    <property type="project" value="TreeGrafter"/>
</dbReference>
<dbReference type="Pfam" id="PF22352">
    <property type="entry name" value="K319L-like_PKD"/>
    <property type="match status" value="3"/>
</dbReference>
<keyword evidence="4" id="KW-1185">Reference proteome</keyword>
<dbReference type="OrthoDB" id="9815730at2"/>
<dbReference type="Gene3D" id="2.60.40.3010">
    <property type="match status" value="2"/>
</dbReference>
<feature type="domain" description="PKD/Chitinase" evidence="2">
    <location>
        <begin position="38"/>
        <end position="129"/>
    </location>
</feature>
<feature type="region of interest" description="Disordered" evidence="1">
    <location>
        <begin position="22"/>
        <end position="47"/>
    </location>
</feature>
<comment type="caution">
    <text evidence="3">The sequence shown here is derived from an EMBL/GenBank/DDBJ whole genome shotgun (WGS) entry which is preliminary data.</text>
</comment>
<organism evidence="3 4">
    <name type="scientific">Paraglaciecola hydrolytica</name>
    <dbReference type="NCBI Taxonomy" id="1799789"/>
    <lineage>
        <taxon>Bacteria</taxon>
        <taxon>Pseudomonadati</taxon>
        <taxon>Pseudomonadota</taxon>
        <taxon>Gammaproteobacteria</taxon>
        <taxon>Alteromonadales</taxon>
        <taxon>Alteromonadaceae</taxon>
        <taxon>Paraglaciecola</taxon>
    </lineage>
</organism>